<keyword evidence="2 4" id="KW-0238">DNA-binding</keyword>
<dbReference type="RefSeq" id="XP_022085039.1">
    <property type="nucleotide sequence ID" value="XM_022229347.1"/>
</dbReference>
<evidence type="ECO:0000256" key="5">
    <source>
        <dbReference type="SAM" id="MobiDB-lite"/>
    </source>
</evidence>
<dbReference type="GO" id="GO:0006357">
    <property type="term" value="P:regulation of transcription by RNA polymerase II"/>
    <property type="evidence" value="ECO:0007669"/>
    <property type="project" value="TreeGrafter"/>
</dbReference>
<evidence type="ECO:0000256" key="4">
    <source>
        <dbReference type="PROSITE-ProRule" id="PRU00267"/>
    </source>
</evidence>
<dbReference type="CDD" id="cd22016">
    <property type="entry name" value="HMG-box_NHP10-like"/>
    <property type="match status" value="1"/>
</dbReference>
<gene>
    <name evidence="8" type="primary">LOC110976243</name>
</gene>
<dbReference type="GO" id="GO:0003677">
    <property type="term" value="F:DNA binding"/>
    <property type="evidence" value="ECO:0007669"/>
    <property type="project" value="UniProtKB-UniRule"/>
</dbReference>
<feature type="domain" description="HMG box" evidence="6">
    <location>
        <begin position="181"/>
        <end position="255"/>
    </location>
</feature>
<dbReference type="GeneID" id="110976243"/>
<dbReference type="SMART" id="SM00398">
    <property type="entry name" value="HMG"/>
    <property type="match status" value="1"/>
</dbReference>
<proteinExistence type="predicted"/>
<dbReference type="InterPro" id="IPR009071">
    <property type="entry name" value="HMG_box_dom"/>
</dbReference>
<dbReference type="InterPro" id="IPR056513">
    <property type="entry name" value="INO80F"/>
</dbReference>
<reference evidence="8" key="1">
    <citation type="submission" date="2025-08" db="UniProtKB">
        <authorList>
            <consortium name="RefSeq"/>
        </authorList>
    </citation>
    <scope>IDENTIFICATION</scope>
</reference>
<name>A0A8B7XVZ7_ACAPL</name>
<dbReference type="Proteomes" id="UP000694845">
    <property type="component" value="Unplaced"/>
</dbReference>
<organism evidence="7 8">
    <name type="scientific">Acanthaster planci</name>
    <name type="common">Crown-of-thorns starfish</name>
    <dbReference type="NCBI Taxonomy" id="133434"/>
    <lineage>
        <taxon>Eukaryota</taxon>
        <taxon>Metazoa</taxon>
        <taxon>Echinodermata</taxon>
        <taxon>Eleutherozoa</taxon>
        <taxon>Asterozoa</taxon>
        <taxon>Asteroidea</taxon>
        <taxon>Valvatacea</taxon>
        <taxon>Valvatida</taxon>
        <taxon>Acanthasteridae</taxon>
        <taxon>Acanthaster</taxon>
    </lineage>
</organism>
<feature type="compositionally biased region" description="Basic and acidic residues" evidence="5">
    <location>
        <begin position="171"/>
        <end position="180"/>
    </location>
</feature>
<evidence type="ECO:0000256" key="1">
    <source>
        <dbReference type="ARBA" id="ARBA00004123"/>
    </source>
</evidence>
<dbReference type="OrthoDB" id="10070927at2759"/>
<dbReference type="InterPro" id="IPR050342">
    <property type="entry name" value="HMGB"/>
</dbReference>
<dbReference type="PANTHER" id="PTHR48112">
    <property type="entry name" value="HIGH MOBILITY GROUP PROTEIN DSP1"/>
    <property type="match status" value="1"/>
</dbReference>
<feature type="DNA-binding region" description="HMG box" evidence="4">
    <location>
        <begin position="181"/>
        <end position="255"/>
    </location>
</feature>
<dbReference type="Pfam" id="PF24245">
    <property type="entry name" value="INO80F"/>
    <property type="match status" value="1"/>
</dbReference>
<feature type="compositionally biased region" description="Basic and acidic residues" evidence="5">
    <location>
        <begin position="12"/>
        <end position="26"/>
    </location>
</feature>
<dbReference type="Gene3D" id="1.10.30.10">
    <property type="entry name" value="High mobility group box domain"/>
    <property type="match status" value="1"/>
</dbReference>
<dbReference type="PROSITE" id="PS50118">
    <property type="entry name" value="HMG_BOX_2"/>
    <property type="match status" value="1"/>
</dbReference>
<dbReference type="OMA" id="NEKCLNR"/>
<dbReference type="KEGG" id="aplc:110976243"/>
<dbReference type="SUPFAM" id="SSF47095">
    <property type="entry name" value="HMG-box"/>
    <property type="match status" value="1"/>
</dbReference>
<comment type="subcellular location">
    <subcellularLocation>
        <location evidence="1">Nucleus</location>
    </subcellularLocation>
</comment>
<feature type="region of interest" description="Disordered" evidence="5">
    <location>
        <begin position="1"/>
        <end position="26"/>
    </location>
</feature>
<feature type="region of interest" description="Disordered" evidence="5">
    <location>
        <begin position="124"/>
        <end position="183"/>
    </location>
</feature>
<evidence type="ECO:0000313" key="8">
    <source>
        <dbReference type="RefSeq" id="XP_022085039.1"/>
    </source>
</evidence>
<feature type="region of interest" description="Disordered" evidence="5">
    <location>
        <begin position="255"/>
        <end position="374"/>
    </location>
</feature>
<feature type="compositionally biased region" description="Basic and acidic residues" evidence="5">
    <location>
        <begin position="361"/>
        <end position="374"/>
    </location>
</feature>
<feature type="compositionally biased region" description="Polar residues" evidence="5">
    <location>
        <begin position="145"/>
        <end position="155"/>
    </location>
</feature>
<dbReference type="PANTHER" id="PTHR48112:SF22">
    <property type="entry name" value="MITOCHONDRIAL TRANSCRIPTION FACTOR A, ISOFORM B"/>
    <property type="match status" value="1"/>
</dbReference>
<keyword evidence="7" id="KW-1185">Reference proteome</keyword>
<sequence>MASCSGSQDESPPLRDRIHENRGAARTHSDIYKRKYVTLKRKCESIQLDNEKCLNRLYYVKKAVRKMSREKRFLMTKLNKYGDDFKNATLPLPIEDDSMLHLMSINNPIAPSFPASRGLAGLVSKSQRKSTVGRPRAGRPRLISEMTSRNDNLRQPSGRGGKRKRMATQGKLEKDKDPLAPKKPANAFMMFCQTMRQEEMSTKEQDGAGSDLSHQELTRQLAQKWNFLGAGEKETYYSMYERDKDRYHREMKEYIKSNNPEPLPTTKPTPQPPTDSVAKTEPVSSDQPNPTKAPCPVKSEPKPETKQQPPSTSASSTLNAPSTCSVTKPEISIPVKREPKTDGLTLESRTPKLKSSLHPKSPVEGDDPYHFDDD</sequence>
<evidence type="ECO:0000256" key="3">
    <source>
        <dbReference type="ARBA" id="ARBA00023242"/>
    </source>
</evidence>
<dbReference type="InterPro" id="IPR036910">
    <property type="entry name" value="HMG_box_dom_sf"/>
</dbReference>
<evidence type="ECO:0000256" key="2">
    <source>
        <dbReference type="ARBA" id="ARBA00023125"/>
    </source>
</evidence>
<dbReference type="Pfam" id="PF00505">
    <property type="entry name" value="HMG_box"/>
    <property type="match status" value="1"/>
</dbReference>
<dbReference type="GO" id="GO:0005634">
    <property type="term" value="C:nucleus"/>
    <property type="evidence" value="ECO:0007669"/>
    <property type="project" value="UniProtKB-SubCell"/>
</dbReference>
<keyword evidence="3 4" id="KW-0539">Nucleus</keyword>
<accession>A0A8B7XVZ7</accession>
<evidence type="ECO:0000313" key="7">
    <source>
        <dbReference type="Proteomes" id="UP000694845"/>
    </source>
</evidence>
<feature type="compositionally biased region" description="Polar residues" evidence="5">
    <location>
        <begin position="306"/>
        <end position="326"/>
    </location>
</feature>
<feature type="compositionally biased region" description="Polar residues" evidence="5">
    <location>
        <begin position="1"/>
        <end position="10"/>
    </location>
</feature>
<feature type="compositionally biased region" description="Pro residues" evidence="5">
    <location>
        <begin position="261"/>
        <end position="273"/>
    </location>
</feature>
<protein>
    <submittedName>
        <fullName evidence="8">Proteoglycan 4-like isoform X1</fullName>
    </submittedName>
</protein>
<dbReference type="AlphaFoldDB" id="A0A8B7XVZ7"/>
<evidence type="ECO:0000259" key="6">
    <source>
        <dbReference type="PROSITE" id="PS50118"/>
    </source>
</evidence>